<proteinExistence type="predicted"/>
<accession>A0ABQ9HVP8</accession>
<feature type="compositionally biased region" description="Polar residues" evidence="1">
    <location>
        <begin position="328"/>
        <end position="367"/>
    </location>
</feature>
<gene>
    <name evidence="3" type="ORF">PR048_007646</name>
</gene>
<evidence type="ECO:0000256" key="2">
    <source>
        <dbReference type="SAM" id="SignalP"/>
    </source>
</evidence>
<reference evidence="3 4" key="1">
    <citation type="submission" date="2023-02" db="EMBL/GenBank/DDBJ databases">
        <title>LHISI_Scaffold_Assembly.</title>
        <authorList>
            <person name="Stuart O.P."/>
            <person name="Cleave R."/>
            <person name="Magrath M.J.L."/>
            <person name="Mikheyev A.S."/>
        </authorList>
    </citation>
    <scope>NUCLEOTIDE SEQUENCE [LARGE SCALE GENOMIC DNA]</scope>
    <source>
        <strain evidence="3">Daus_M_001</strain>
        <tissue evidence="3">Leg muscle</tissue>
    </source>
</reference>
<protein>
    <submittedName>
        <fullName evidence="3">Uncharacterized protein</fullName>
    </submittedName>
</protein>
<keyword evidence="2" id="KW-0732">Signal</keyword>
<feature type="chain" id="PRO_5047363779" evidence="2">
    <location>
        <begin position="29"/>
        <end position="886"/>
    </location>
</feature>
<name>A0ABQ9HVP8_9NEOP</name>
<keyword evidence="4" id="KW-1185">Reference proteome</keyword>
<evidence type="ECO:0000313" key="3">
    <source>
        <dbReference type="EMBL" id="KAJ8888159.1"/>
    </source>
</evidence>
<dbReference type="Proteomes" id="UP001159363">
    <property type="component" value="Chromosome 3"/>
</dbReference>
<feature type="region of interest" description="Disordered" evidence="1">
    <location>
        <begin position="307"/>
        <end position="367"/>
    </location>
</feature>
<evidence type="ECO:0000256" key="1">
    <source>
        <dbReference type="SAM" id="MobiDB-lite"/>
    </source>
</evidence>
<comment type="caution">
    <text evidence="3">The sequence shown here is derived from an EMBL/GenBank/DDBJ whole genome shotgun (WGS) entry which is preliminary data.</text>
</comment>
<feature type="signal peptide" evidence="2">
    <location>
        <begin position="1"/>
        <end position="28"/>
    </location>
</feature>
<organism evidence="3 4">
    <name type="scientific">Dryococelus australis</name>
    <dbReference type="NCBI Taxonomy" id="614101"/>
    <lineage>
        <taxon>Eukaryota</taxon>
        <taxon>Metazoa</taxon>
        <taxon>Ecdysozoa</taxon>
        <taxon>Arthropoda</taxon>
        <taxon>Hexapoda</taxon>
        <taxon>Insecta</taxon>
        <taxon>Pterygota</taxon>
        <taxon>Neoptera</taxon>
        <taxon>Polyneoptera</taxon>
        <taxon>Phasmatodea</taxon>
        <taxon>Verophasmatodea</taxon>
        <taxon>Anareolatae</taxon>
        <taxon>Phasmatidae</taxon>
        <taxon>Eurycanthinae</taxon>
        <taxon>Dryococelus</taxon>
    </lineage>
</organism>
<sequence>MPSCGMRSSGFESLICVVILVFAAFASAEDIKQVTRKREEIRIVSTGYGNGNYNKYSGEYEKGEKLQSNNERGTGIYGESSGYGKASDHIRGSGLGGGVSEGSVKELTITKSVEIPFPEPVIFSVERHGPYPAKVPAQVPVDKPYPVQMRNPESAHVEKPVPHSFEKPIPYPIKLQIKVPVSQSYQIPKSATVQLATPYIVPIAQPAVERKVPAYVNSDSVYVLGSGYDGLGGAYSGLGSLSYGGLSDNGGPTNYISTRFFPGGLSTDFNIHSHGEPSILSSTYLSHSRPSGGYVFGNIEGHSSYSNTGLSQGGSSRGYITGSHEEPSTYNNTGTYQDGSSRGNGVLNSHSSIQAPQGGSSESYMSNSYKIHNSYSNAEQAQGVSSVDSVPRNHEILSSYSSSEPSQSISPERYILSGHGLLSSFSSTGPSQGASPNGYISSSHGVISSYSNAQPSQEGSSVSFIPSSNEVLSSYSSSGPAHGRSEGYLDGTHQVANSYGISGPYQGGLYIGYIPSSHGVFNRYSSSEPAQGGLPKGYFSSIRGALSTNSNDRLFKGYSSRVYVLDSHGKHSSSYSSSGFPKEGSAKGYIPSSDVVPSSHISNGPSEVGLSRNYILSDHGVLRGYSSTVPTQGSSSVGYIPSNHAEFLASIGHLAAIRVQRHIKVVHLEATFLVAIAAMSQPVKVLEEIRLRHKIIWTPLKDSETHVFEGKAAMRREAHAKVALSAFELLGLGRARYLQPGGHLKWGKKCGAGERAIVREKDREGTEGKRMLVNCAGRRQDIPETLALFSLPALRSSTNQLPVPTYNSTGTRSMYAKSQLREAIDSKSLDLTTPNKLLRAAARNVADVFAVALKTPPSRCYVCPDRKQRCHKHSREEIKRPVSNLG</sequence>
<evidence type="ECO:0000313" key="4">
    <source>
        <dbReference type="Proteomes" id="UP001159363"/>
    </source>
</evidence>
<dbReference type="EMBL" id="JARBHB010000003">
    <property type="protein sequence ID" value="KAJ8888159.1"/>
    <property type="molecule type" value="Genomic_DNA"/>
</dbReference>